<dbReference type="Pfam" id="PF02156">
    <property type="entry name" value="Glyco_hydro_26"/>
    <property type="match status" value="1"/>
</dbReference>
<comment type="caution">
    <text evidence="6">The sequence shown here is derived from an EMBL/GenBank/DDBJ whole genome shotgun (WGS) entry which is preliminary data.</text>
</comment>
<sequence>MHNQAELATEFEQLRGRPLDVIGVSPTRDSWKTLFNEWWLSDMAIPSGFSGTLNVALPLFPDDGSLERAASGQDNDQWERMGRLIAEKYPTAYVRPGWEMNIVNWNWRATDDNVEEWKKAFRNASTSLKKGGPQLRIVFNPNEGKGNSLEDATKAYPGDDVVDIIGIDAYDWSPPYDDERRWQRHLTQPGGWDFWGNFARSRNKEFAVPEWGVIPGSNESGGDNPQFIERVMRWMNANSDIMTFDTYFDEREDYCRCSLTQNPKAKDAYLEEMQQWVVRPPASAPATTG</sequence>
<dbReference type="PROSITE" id="PS51764">
    <property type="entry name" value="GH26"/>
    <property type="match status" value="1"/>
</dbReference>
<feature type="active site" description="Proton donor" evidence="4">
    <location>
        <position position="99"/>
    </location>
</feature>
<dbReference type="Gene3D" id="3.20.20.80">
    <property type="entry name" value="Glycosidases"/>
    <property type="match status" value="1"/>
</dbReference>
<accession>A0ABQ6IX20</accession>
<dbReference type="EMBL" id="BSUO01000001">
    <property type="protein sequence ID" value="GMA42116.1"/>
    <property type="molecule type" value="Genomic_DNA"/>
</dbReference>
<organism evidence="6 7">
    <name type="scientific">Mobilicoccus caccae</name>
    <dbReference type="NCBI Taxonomy" id="1859295"/>
    <lineage>
        <taxon>Bacteria</taxon>
        <taxon>Bacillati</taxon>
        <taxon>Actinomycetota</taxon>
        <taxon>Actinomycetes</taxon>
        <taxon>Micrococcales</taxon>
        <taxon>Dermatophilaceae</taxon>
        <taxon>Mobilicoccus</taxon>
    </lineage>
</organism>
<comment type="similarity">
    <text evidence="1 4">Belongs to the glycosyl hydrolase 26 family.</text>
</comment>
<evidence type="ECO:0000256" key="2">
    <source>
        <dbReference type="ARBA" id="ARBA00022801"/>
    </source>
</evidence>
<dbReference type="InterPro" id="IPR022790">
    <property type="entry name" value="GH26_dom"/>
</dbReference>
<dbReference type="SUPFAM" id="SSF51445">
    <property type="entry name" value="(Trans)glycosidases"/>
    <property type="match status" value="1"/>
</dbReference>
<dbReference type="PANTHER" id="PTHR40079">
    <property type="entry name" value="MANNAN ENDO-1,4-BETA-MANNOSIDASE E-RELATED"/>
    <property type="match status" value="1"/>
</dbReference>
<dbReference type="RefSeq" id="WP_284305570.1">
    <property type="nucleotide sequence ID" value="NZ_BSUO01000001.1"/>
</dbReference>
<keyword evidence="3 4" id="KW-0326">Glycosidase</keyword>
<dbReference type="PANTHER" id="PTHR40079:SF4">
    <property type="entry name" value="GH26 DOMAIN-CONTAINING PROTEIN-RELATED"/>
    <property type="match status" value="1"/>
</dbReference>
<keyword evidence="2 4" id="KW-0378">Hydrolase</keyword>
<feature type="domain" description="GH26" evidence="5">
    <location>
        <begin position="1"/>
        <end position="269"/>
    </location>
</feature>
<evidence type="ECO:0000259" key="5">
    <source>
        <dbReference type="PROSITE" id="PS51764"/>
    </source>
</evidence>
<evidence type="ECO:0000313" key="6">
    <source>
        <dbReference type="EMBL" id="GMA42116.1"/>
    </source>
</evidence>
<dbReference type="InterPro" id="IPR000805">
    <property type="entry name" value="Glyco_hydro_26"/>
</dbReference>
<feature type="active site" description="Nucleophile" evidence="4">
    <location>
        <position position="210"/>
    </location>
</feature>
<name>A0ABQ6IX20_9MICO</name>
<reference evidence="7" key="1">
    <citation type="journal article" date="2019" name="Int. J. Syst. Evol. Microbiol.">
        <title>The Global Catalogue of Microorganisms (GCM) 10K type strain sequencing project: providing services to taxonomists for standard genome sequencing and annotation.</title>
        <authorList>
            <consortium name="The Broad Institute Genomics Platform"/>
            <consortium name="The Broad Institute Genome Sequencing Center for Infectious Disease"/>
            <person name="Wu L."/>
            <person name="Ma J."/>
        </authorList>
    </citation>
    <scope>NUCLEOTIDE SEQUENCE [LARGE SCALE GENOMIC DNA]</scope>
    <source>
        <strain evidence="7">NBRC 113072</strain>
    </source>
</reference>
<proteinExistence type="inferred from homology"/>
<protein>
    <recommendedName>
        <fullName evidence="5">GH26 domain-containing protein</fullName>
    </recommendedName>
</protein>
<keyword evidence="7" id="KW-1185">Reference proteome</keyword>
<evidence type="ECO:0000256" key="3">
    <source>
        <dbReference type="ARBA" id="ARBA00023295"/>
    </source>
</evidence>
<gene>
    <name evidence="6" type="ORF">GCM10025883_41610</name>
</gene>
<dbReference type="InterPro" id="IPR017853">
    <property type="entry name" value="GH"/>
</dbReference>
<evidence type="ECO:0000313" key="7">
    <source>
        <dbReference type="Proteomes" id="UP001157126"/>
    </source>
</evidence>
<evidence type="ECO:0000256" key="1">
    <source>
        <dbReference type="ARBA" id="ARBA00007754"/>
    </source>
</evidence>
<evidence type="ECO:0000256" key="4">
    <source>
        <dbReference type="PROSITE-ProRule" id="PRU01100"/>
    </source>
</evidence>
<dbReference type="Proteomes" id="UP001157126">
    <property type="component" value="Unassembled WGS sequence"/>
</dbReference>